<evidence type="ECO:0000313" key="2">
    <source>
        <dbReference type="EMBL" id="KAK1442176.1"/>
    </source>
</evidence>
<reference evidence="2" key="1">
    <citation type="submission" date="2023-08" db="EMBL/GenBank/DDBJ databases">
        <title>Draft sequence of the Babesia gibsoni genome.</title>
        <authorList>
            <person name="Yamagishi J.Y."/>
            <person name="Xuan X.X."/>
        </authorList>
    </citation>
    <scope>NUCLEOTIDE SEQUENCE</scope>
    <source>
        <strain evidence="2">Azabu</strain>
    </source>
</reference>
<sequence length="483" mass="54624">MHTKRKLRLHGILDKNVEEAILRELKRHDDIARLVWWAGSLSRADLVSSSSTTLRSLIGEKRVAAQLITVDLSSTSSLIESGQFTLYQKVTVTNGLAVLLYMQCLLLLKDAKGTAKRATDPGFSALPCSEFPRSKSRGRKQAVATSFDESNLMRSPIDRRLLKDKKVRLECLDPMMKTPNAYDGFAYNKLIMGVGIYSQYEFDEDNNLRKHMTHIVQWNKPTVSPSVRVVDITDGEKVMPAISDGMNFFVCTEYASGQPKTCMTDSLHSTGSSHTVNRTGLKLRKVKKTSLETYDDCIVIASDGRIFKKRKAKTHGRLSMEEYIGLHEVEQNASRNTVTLTFHDIDAFLQGKVNLRYRAYFIRQVEKEKSKRQRAPKGEPKGYRAEKKRRAIEDITRSYSLRTSRHTSERASLDSEIYGQIRSICTNGSGTRFKCSLMEWLLGNTRCRHDASVCFLAVLKLASNGMLCLQQVGRDITIEICTP</sequence>
<organism evidence="2 3">
    <name type="scientific">Babesia gibsoni</name>
    <dbReference type="NCBI Taxonomy" id="33632"/>
    <lineage>
        <taxon>Eukaryota</taxon>
        <taxon>Sar</taxon>
        <taxon>Alveolata</taxon>
        <taxon>Apicomplexa</taxon>
        <taxon>Aconoidasida</taxon>
        <taxon>Piroplasmida</taxon>
        <taxon>Babesiidae</taxon>
        <taxon>Babesia</taxon>
    </lineage>
</organism>
<dbReference type="EMBL" id="JAVEPI010000004">
    <property type="protein sequence ID" value="KAK1442176.1"/>
    <property type="molecule type" value="Genomic_DNA"/>
</dbReference>
<evidence type="ECO:0000313" key="3">
    <source>
        <dbReference type="Proteomes" id="UP001230268"/>
    </source>
</evidence>
<proteinExistence type="predicted"/>
<accession>A0AAD8LN24</accession>
<keyword evidence="3" id="KW-1185">Reference proteome</keyword>
<gene>
    <name evidence="2" type="ORF">BgAZ_402060</name>
</gene>
<protein>
    <submittedName>
        <fullName evidence="2">Uncharacterized protein</fullName>
    </submittedName>
</protein>
<comment type="caution">
    <text evidence="2">The sequence shown here is derived from an EMBL/GenBank/DDBJ whole genome shotgun (WGS) entry which is preliminary data.</text>
</comment>
<evidence type="ECO:0000256" key="1">
    <source>
        <dbReference type="SAM" id="MobiDB-lite"/>
    </source>
</evidence>
<dbReference type="AlphaFoldDB" id="A0AAD8LN24"/>
<feature type="compositionally biased region" description="Basic and acidic residues" evidence="1">
    <location>
        <begin position="376"/>
        <end position="387"/>
    </location>
</feature>
<dbReference type="Proteomes" id="UP001230268">
    <property type="component" value="Unassembled WGS sequence"/>
</dbReference>
<feature type="region of interest" description="Disordered" evidence="1">
    <location>
        <begin position="368"/>
        <end position="387"/>
    </location>
</feature>
<name>A0AAD8LN24_BABGI</name>